<comment type="caution">
    <text evidence="4">The sequence shown here is derived from an EMBL/GenBank/DDBJ whole genome shotgun (WGS) entry which is preliminary data.</text>
</comment>
<accession>A0ABT0X6I3</accession>
<evidence type="ECO:0000256" key="1">
    <source>
        <dbReference type="ARBA" id="ARBA00022737"/>
    </source>
</evidence>
<dbReference type="InterPro" id="IPR051550">
    <property type="entry name" value="SCF-Subunits/Alg-Epimerases"/>
</dbReference>
<evidence type="ECO:0000256" key="2">
    <source>
        <dbReference type="SAM" id="SignalP"/>
    </source>
</evidence>
<reference evidence="4" key="1">
    <citation type="journal article" date="2023" name="Int. J. Syst. Evol. Microbiol.">
        <title>Streptomyces meridianus sp. nov. isolated from brackish water of the Tagus estuary in Alcochete, Portugal.</title>
        <authorList>
            <person name="Santos J.D.N."/>
            <person name="Klimek D."/>
            <person name="Calusinska M."/>
            <person name="Lobo Da Cunha A."/>
            <person name="Catita J."/>
            <person name="Goncalves H."/>
            <person name="Gonzalez I."/>
            <person name="Reyes F."/>
            <person name="Lage O.M."/>
        </authorList>
    </citation>
    <scope>NUCLEOTIDE SEQUENCE</scope>
    <source>
        <strain evidence="4">MTZ3.1</strain>
    </source>
</reference>
<dbReference type="PANTHER" id="PTHR22990">
    <property type="entry name" value="F-BOX ONLY PROTEIN"/>
    <property type="match status" value="1"/>
</dbReference>
<dbReference type="Pfam" id="PF13229">
    <property type="entry name" value="Beta_helix"/>
    <property type="match status" value="1"/>
</dbReference>
<keyword evidence="2" id="KW-0732">Signal</keyword>
<dbReference type="InterPro" id="IPR006626">
    <property type="entry name" value="PbH1"/>
</dbReference>
<evidence type="ECO:0000313" key="4">
    <source>
        <dbReference type="EMBL" id="MCM2577384.1"/>
    </source>
</evidence>
<dbReference type="SMART" id="SM00710">
    <property type="entry name" value="PbH1"/>
    <property type="match status" value="6"/>
</dbReference>
<name>A0ABT0X6I3_9ACTN</name>
<dbReference type="EMBL" id="JAMQGM010000018">
    <property type="protein sequence ID" value="MCM2577384.1"/>
    <property type="molecule type" value="Genomic_DNA"/>
</dbReference>
<keyword evidence="5" id="KW-1185">Reference proteome</keyword>
<organism evidence="4 5">
    <name type="scientific">Streptomyces meridianus</name>
    <dbReference type="NCBI Taxonomy" id="2938945"/>
    <lineage>
        <taxon>Bacteria</taxon>
        <taxon>Bacillati</taxon>
        <taxon>Actinomycetota</taxon>
        <taxon>Actinomycetes</taxon>
        <taxon>Kitasatosporales</taxon>
        <taxon>Streptomycetaceae</taxon>
        <taxon>Streptomyces</taxon>
    </lineage>
</organism>
<dbReference type="PANTHER" id="PTHR22990:SF15">
    <property type="entry name" value="F-BOX ONLY PROTEIN 10"/>
    <property type="match status" value="1"/>
</dbReference>
<evidence type="ECO:0000259" key="3">
    <source>
        <dbReference type="Pfam" id="PF13229"/>
    </source>
</evidence>
<dbReference type="SUPFAM" id="SSF51126">
    <property type="entry name" value="Pectin lyase-like"/>
    <property type="match status" value="1"/>
</dbReference>
<gene>
    <name evidence="4" type="ORF">M1E25_08465</name>
</gene>
<protein>
    <submittedName>
        <fullName evidence="4">Right-handed parallel beta-helix repeat-containing protein</fullName>
    </submittedName>
</protein>
<feature type="domain" description="Right handed beta helix" evidence="3">
    <location>
        <begin position="89"/>
        <end position="234"/>
    </location>
</feature>
<dbReference type="InterPro" id="IPR011050">
    <property type="entry name" value="Pectin_lyase_fold/virulence"/>
</dbReference>
<dbReference type="InterPro" id="IPR012334">
    <property type="entry name" value="Pectin_lyas_fold"/>
</dbReference>
<keyword evidence="1" id="KW-0677">Repeat</keyword>
<feature type="signal peptide" evidence="2">
    <location>
        <begin position="1"/>
        <end position="28"/>
    </location>
</feature>
<evidence type="ECO:0000313" key="5">
    <source>
        <dbReference type="Proteomes" id="UP001167160"/>
    </source>
</evidence>
<feature type="chain" id="PRO_5047056095" evidence="2">
    <location>
        <begin position="29"/>
        <end position="352"/>
    </location>
</feature>
<proteinExistence type="predicted"/>
<dbReference type="Proteomes" id="UP001167160">
    <property type="component" value="Unassembled WGS sequence"/>
</dbReference>
<dbReference type="RefSeq" id="WP_251412123.1">
    <property type="nucleotide sequence ID" value="NZ_JAMQGM010000018.1"/>
</dbReference>
<dbReference type="InterPro" id="IPR039448">
    <property type="entry name" value="Beta_helix"/>
</dbReference>
<sequence length="352" mass="37036">MTKHQVTFIGWVAAAMVAGLAAAPAAHASDVHLVHSGESIQKAVNAARAGDTVIVFPGTYRESVQIKKSGVTLRGSGSATVLKPSTKKAKNACAKAGNGICVTGTDSKPLRNVSIRSLVVSSFKKNGIWATRTDSMTVRGVTARYNGQWGIAQERSTRGYFRNNTARNNVESGIFLANTIDREGGATDTKGAVVRDNDLTGNRIGVTLRRIRNLSVHHNTISGNCGGVFVVGDEGVPAAGDMTIRSNIVYKNNKFCAGNSRLPAIQGAGIVLTGAQDTTVSRNFVADNNGSSPLSGGIVLFKSFVGAPNSNNVIRDNMAQRNLPADLADRDTGTGNRFTRNSCTVSEPTGRC</sequence>
<dbReference type="Gene3D" id="2.160.20.10">
    <property type="entry name" value="Single-stranded right-handed beta-helix, Pectin lyase-like"/>
    <property type="match status" value="1"/>
</dbReference>